<evidence type="ECO:0000313" key="3">
    <source>
        <dbReference type="EMBL" id="CAJ0919611.1"/>
    </source>
</evidence>
<dbReference type="EMBL" id="CAUEEQ010001381">
    <property type="protein sequence ID" value="CAJ0919611.1"/>
    <property type="molecule type" value="Genomic_DNA"/>
</dbReference>
<comment type="caution">
    <text evidence="3">The sequence shown here is derived from an EMBL/GenBank/DDBJ whole genome shotgun (WGS) entry which is preliminary data.</text>
</comment>
<feature type="compositionally biased region" description="Polar residues" evidence="1">
    <location>
        <begin position="422"/>
        <end position="434"/>
    </location>
</feature>
<feature type="region of interest" description="Disordered" evidence="1">
    <location>
        <begin position="412"/>
        <end position="444"/>
    </location>
</feature>
<organism evidence="3 4">
    <name type="scientific">Ranitomeya imitator</name>
    <name type="common">mimic poison frog</name>
    <dbReference type="NCBI Taxonomy" id="111125"/>
    <lineage>
        <taxon>Eukaryota</taxon>
        <taxon>Metazoa</taxon>
        <taxon>Chordata</taxon>
        <taxon>Craniata</taxon>
        <taxon>Vertebrata</taxon>
        <taxon>Euteleostomi</taxon>
        <taxon>Amphibia</taxon>
        <taxon>Batrachia</taxon>
        <taxon>Anura</taxon>
        <taxon>Neobatrachia</taxon>
        <taxon>Hyloidea</taxon>
        <taxon>Dendrobatidae</taxon>
        <taxon>Dendrobatinae</taxon>
        <taxon>Ranitomeya</taxon>
    </lineage>
</organism>
<protein>
    <recommendedName>
        <fullName evidence="2">MADF domain-containing protein</fullName>
    </recommendedName>
</protein>
<dbReference type="InterPro" id="IPR006578">
    <property type="entry name" value="MADF-dom"/>
</dbReference>
<dbReference type="Proteomes" id="UP001176940">
    <property type="component" value="Unassembled WGS sequence"/>
</dbReference>
<proteinExistence type="predicted"/>
<evidence type="ECO:0000313" key="4">
    <source>
        <dbReference type="Proteomes" id="UP001176940"/>
    </source>
</evidence>
<evidence type="ECO:0000259" key="2">
    <source>
        <dbReference type="Pfam" id="PF10545"/>
    </source>
</evidence>
<name>A0ABN9KQD0_9NEOB</name>
<dbReference type="SMART" id="SM00595">
    <property type="entry name" value="MADF"/>
    <property type="match status" value="1"/>
</dbReference>
<accession>A0ABN9KQD0</accession>
<dbReference type="PANTHER" id="PTHR21505:SF8">
    <property type="entry name" value="DPT-YFP REPRESSOR BY OVEREXPRESSION, ISOFORM D-RELATED"/>
    <property type="match status" value="1"/>
</dbReference>
<evidence type="ECO:0000256" key="1">
    <source>
        <dbReference type="SAM" id="MobiDB-lite"/>
    </source>
</evidence>
<reference evidence="3" key="1">
    <citation type="submission" date="2023-07" db="EMBL/GenBank/DDBJ databases">
        <authorList>
            <person name="Stuckert A."/>
        </authorList>
    </citation>
    <scope>NUCLEOTIDE SEQUENCE</scope>
</reference>
<dbReference type="PANTHER" id="PTHR21505">
    <property type="entry name" value="MADF DOMAIN-CONTAINING PROTEIN-RELATED"/>
    <property type="match status" value="1"/>
</dbReference>
<sequence>MEQKLVSDTLVDGKGTCKGPFGQRYPLGTLVDVRERYPVKFVAFCRLSIPGFDNLLHVLRPYLIRQDTCMRLSVSTEERLLVTLRFLATGHSSYSSLHFEFLLGTSTISGIVRSTCDMSFNTEEFVRELIEMYHNIKSADYSNRNKKREAFAKLVALFQQHNPSEKVDESVVRKKIQGLRTVYKKELNKVVRSKKSGAAADEVYVPSLWYFDLLGFTRDQELPRTMASSMWQTLDEDPVIPLDTPVGDQDRHDDLSTPTSEDLLGDEPSRAEATEGSSEDPAPSTPNTAYVPRRINNGRKRKDTVSPSRELVTLAKQMLSQQSHSTVDSFANFAADRLGKLQDTQRIHAERVIFETLSKAAAGQLDESSSVHSFMDRDPCSWQPMNETPQAMRGTPAHRQFRSHLNMPLAPPPQYPRFSHSFLGQLSSPPSQGFLNGENHYEEL</sequence>
<keyword evidence="4" id="KW-1185">Reference proteome</keyword>
<dbReference type="Pfam" id="PF10545">
    <property type="entry name" value="MADF_DNA_bdg"/>
    <property type="match status" value="1"/>
</dbReference>
<feature type="region of interest" description="Disordered" evidence="1">
    <location>
        <begin position="237"/>
        <end position="308"/>
    </location>
</feature>
<gene>
    <name evidence="3" type="ORF">RIMI_LOCUS1081876</name>
</gene>
<feature type="domain" description="MADF" evidence="2">
    <location>
        <begin position="135"/>
        <end position="216"/>
    </location>
</feature>